<dbReference type="OrthoDB" id="5500472at2"/>
<evidence type="ECO:0000313" key="1">
    <source>
        <dbReference type="EMBL" id="AGC44061.1"/>
    </source>
</evidence>
<proteinExistence type="predicted"/>
<name>L7U5C9_MYXSD</name>
<dbReference type="AlphaFoldDB" id="L7U5C9"/>
<dbReference type="KEGG" id="msd:MYSTI_02745"/>
<sequence length="273" mass="30745">MDDSKYEFDYLDFQRRGYFGATSVPPDAPPPRNWKRTPWYGWAFAFARAKKGDFGALPHLLPLLEEDLGGTFEQAACILLGDAGPSDIFASLKETLKRHEGYDLSFYAAEAIASRGKLGDVPLLVAFHRATHNLPDIPSVPEMLSDILHPEGLLPLPDEFESVDDYCRMVERRWKELAERFGTTDVCLWLGEPTSTRRMAKSIVAKAREPYFPFSYRRKFEASTGIDCSAFYKADRSFQPLSASAIAEDFLASPRSAPFLDGTRYFFGNPLSD</sequence>
<evidence type="ECO:0000313" key="2">
    <source>
        <dbReference type="Proteomes" id="UP000011131"/>
    </source>
</evidence>
<dbReference type="STRING" id="1278073.MYSTI_02745"/>
<reference evidence="1 2" key="1">
    <citation type="journal article" date="2013" name="Genome Announc.">
        <title>Complete genome sequence of Myxococcus stipitatus strain DSM 14675, a fruiting myxobacterium.</title>
        <authorList>
            <person name="Huntley S."/>
            <person name="Kneip S."/>
            <person name="Treuner-Lange A."/>
            <person name="Sogaard-Andersen L."/>
        </authorList>
    </citation>
    <scope>NUCLEOTIDE SEQUENCE [LARGE SCALE GENOMIC DNA]</scope>
    <source>
        <strain evidence="2">DSM 14675 / JCM 12634 / Mx s8</strain>
    </source>
</reference>
<keyword evidence="2" id="KW-1185">Reference proteome</keyword>
<gene>
    <name evidence="1" type="ordered locus">MYSTI_02745</name>
</gene>
<dbReference type="HOGENOM" id="CLU_1018730_0_0_7"/>
<dbReference type="Proteomes" id="UP000011131">
    <property type="component" value="Chromosome"/>
</dbReference>
<dbReference type="RefSeq" id="WP_015348322.1">
    <property type="nucleotide sequence ID" value="NC_020126.1"/>
</dbReference>
<accession>L7U5C9</accession>
<dbReference type="EMBL" id="CP004025">
    <property type="protein sequence ID" value="AGC44061.1"/>
    <property type="molecule type" value="Genomic_DNA"/>
</dbReference>
<protein>
    <submittedName>
        <fullName evidence="1">Uncharacterized protein</fullName>
    </submittedName>
</protein>
<organism evidence="1 2">
    <name type="scientific">Myxococcus stipitatus (strain DSM 14675 / JCM 12634 / Mx s8)</name>
    <dbReference type="NCBI Taxonomy" id="1278073"/>
    <lineage>
        <taxon>Bacteria</taxon>
        <taxon>Pseudomonadati</taxon>
        <taxon>Myxococcota</taxon>
        <taxon>Myxococcia</taxon>
        <taxon>Myxococcales</taxon>
        <taxon>Cystobacterineae</taxon>
        <taxon>Myxococcaceae</taxon>
        <taxon>Myxococcus</taxon>
    </lineage>
</organism>